<evidence type="ECO:0000313" key="2">
    <source>
        <dbReference type="EMBL" id="TSJ77267.1"/>
    </source>
</evidence>
<keyword evidence="1" id="KW-1133">Transmembrane helix</keyword>
<keyword evidence="1" id="KW-0472">Membrane</keyword>
<dbReference type="RefSeq" id="WP_144353670.1">
    <property type="nucleotide sequence ID" value="NZ_CBCRVV010000013.1"/>
</dbReference>
<evidence type="ECO:0000256" key="1">
    <source>
        <dbReference type="SAM" id="Phobius"/>
    </source>
</evidence>
<keyword evidence="3" id="KW-1185">Reference proteome</keyword>
<organism evidence="2 3">
    <name type="scientific">Rariglobus hedericola</name>
    <dbReference type="NCBI Taxonomy" id="2597822"/>
    <lineage>
        <taxon>Bacteria</taxon>
        <taxon>Pseudomonadati</taxon>
        <taxon>Verrucomicrobiota</taxon>
        <taxon>Opitutia</taxon>
        <taxon>Opitutales</taxon>
        <taxon>Opitutaceae</taxon>
        <taxon>Rariglobus</taxon>
    </lineage>
</organism>
<reference evidence="2 3" key="1">
    <citation type="submission" date="2019-07" db="EMBL/GenBank/DDBJ databases">
        <title>Description of 53C-WASEF.</title>
        <authorList>
            <person name="Pitt A."/>
            <person name="Hahn M.W."/>
        </authorList>
    </citation>
    <scope>NUCLEOTIDE SEQUENCE [LARGE SCALE GENOMIC DNA]</scope>
    <source>
        <strain evidence="2 3">53C-WASEF</strain>
    </source>
</reference>
<gene>
    <name evidence="2" type="ORF">FPL22_14315</name>
</gene>
<accession>A0A556QKW9</accession>
<dbReference type="EMBL" id="VMBG01000002">
    <property type="protein sequence ID" value="TSJ77267.1"/>
    <property type="molecule type" value="Genomic_DNA"/>
</dbReference>
<protein>
    <submittedName>
        <fullName evidence="2">Hydrogenase nickel incorporation protein HypA</fullName>
    </submittedName>
</protein>
<dbReference type="AlphaFoldDB" id="A0A556QKW9"/>
<comment type="caution">
    <text evidence="2">The sequence shown here is derived from an EMBL/GenBank/DDBJ whole genome shotgun (WGS) entry which is preliminary data.</text>
</comment>
<proteinExistence type="predicted"/>
<name>A0A556QKW9_9BACT</name>
<evidence type="ECO:0000313" key="3">
    <source>
        <dbReference type="Proteomes" id="UP000315648"/>
    </source>
</evidence>
<dbReference type="OrthoDB" id="199090at2"/>
<keyword evidence="1" id="KW-0812">Transmembrane</keyword>
<feature type="transmembrane region" description="Helical" evidence="1">
    <location>
        <begin position="6"/>
        <end position="25"/>
    </location>
</feature>
<sequence length="74" mass="8785">MGLQIAALIYCLLVAALFLGLWLYYDRRDHARFEGERRRTTFRCMRCNHLYVVRGEVQEGNCPRCGQENSRLKF</sequence>
<dbReference type="Proteomes" id="UP000315648">
    <property type="component" value="Unassembled WGS sequence"/>
</dbReference>